<evidence type="ECO:0000313" key="3">
    <source>
        <dbReference type="Proteomes" id="UP000332933"/>
    </source>
</evidence>
<dbReference type="OrthoDB" id="73863at2759"/>
<organism evidence="2 3">
    <name type="scientific">Aphanomyces stellatus</name>
    <dbReference type="NCBI Taxonomy" id="120398"/>
    <lineage>
        <taxon>Eukaryota</taxon>
        <taxon>Sar</taxon>
        <taxon>Stramenopiles</taxon>
        <taxon>Oomycota</taxon>
        <taxon>Saprolegniomycetes</taxon>
        <taxon>Saprolegniales</taxon>
        <taxon>Verrucalvaceae</taxon>
        <taxon>Aphanomyces</taxon>
    </lineage>
</organism>
<evidence type="ECO:0000313" key="1">
    <source>
        <dbReference type="EMBL" id="KAF0699802.1"/>
    </source>
</evidence>
<proteinExistence type="predicted"/>
<sequence>MSSSTAAAATPSLTCKYIYKSCDSLRSTKKNGKLHSLCEYHRQKANMVQKAYARKKRNLSSEAPVYSPTMSSPVTVSEPLTKTQWLLEPTLDAFCLVSDGLGMPECPQNTFQGLLDPSQVLWWQPVDSATLTWEDYSILHDILL</sequence>
<name>A0A485KNE2_9STRA</name>
<protein>
    <submittedName>
        <fullName evidence="2">Aste57867_9643 protein</fullName>
    </submittedName>
</protein>
<reference evidence="2 3" key="1">
    <citation type="submission" date="2019-03" db="EMBL/GenBank/DDBJ databases">
        <authorList>
            <person name="Gaulin E."/>
            <person name="Dumas B."/>
        </authorList>
    </citation>
    <scope>NUCLEOTIDE SEQUENCE [LARGE SCALE GENOMIC DNA]</scope>
    <source>
        <strain evidence="2">CBS 568.67</strain>
    </source>
</reference>
<accession>A0A485KNE2</accession>
<reference evidence="1" key="2">
    <citation type="submission" date="2019-06" db="EMBL/GenBank/DDBJ databases">
        <title>Genomics analysis of Aphanomyces spp. identifies a new class of oomycete effector associated with host adaptation.</title>
        <authorList>
            <person name="Gaulin E."/>
        </authorList>
    </citation>
    <scope>NUCLEOTIDE SEQUENCE</scope>
    <source>
        <strain evidence="1">CBS 578.67</strain>
    </source>
</reference>
<gene>
    <name evidence="2" type="primary">Aste57867_9643</name>
    <name evidence="1" type="ORF">As57867_009605</name>
    <name evidence="2" type="ORF">ASTE57867_9643</name>
</gene>
<dbReference type="Proteomes" id="UP000332933">
    <property type="component" value="Unassembled WGS sequence"/>
</dbReference>
<evidence type="ECO:0000313" key="2">
    <source>
        <dbReference type="EMBL" id="VFT86522.1"/>
    </source>
</evidence>
<dbReference type="EMBL" id="CAADRA010005175">
    <property type="protein sequence ID" value="VFT86522.1"/>
    <property type="molecule type" value="Genomic_DNA"/>
</dbReference>
<dbReference type="AlphaFoldDB" id="A0A485KNE2"/>
<keyword evidence="3" id="KW-1185">Reference proteome</keyword>
<dbReference type="EMBL" id="VJMH01005154">
    <property type="protein sequence ID" value="KAF0699802.1"/>
    <property type="molecule type" value="Genomic_DNA"/>
</dbReference>